<keyword evidence="6" id="KW-1133">Transmembrane helix</keyword>
<dbReference type="GO" id="GO:0005549">
    <property type="term" value="F:odorant binding"/>
    <property type="evidence" value="ECO:0007669"/>
    <property type="project" value="InterPro"/>
</dbReference>
<evidence type="ECO:0000256" key="5">
    <source>
        <dbReference type="ARBA" id="ARBA00022725"/>
    </source>
</evidence>
<reference evidence="10" key="1">
    <citation type="submission" date="2018-04" db="EMBL/GenBank/DDBJ databases">
        <title>Identification and expression profiles of candidate chemosensory membrane proteins in the band-winged grasshopper, Oedaleus asiaticus.</title>
        <authorList>
            <person name="Zhou Y."/>
            <person name="Pang B."/>
        </authorList>
    </citation>
    <scope>NUCLEOTIDE SEQUENCE</scope>
</reference>
<evidence type="ECO:0000313" key="10">
    <source>
        <dbReference type="EMBL" id="QAB43880.1"/>
    </source>
</evidence>
<dbReference type="PANTHER" id="PTHR21137">
    <property type="entry name" value="ODORANT RECEPTOR"/>
    <property type="match status" value="1"/>
</dbReference>
<keyword evidence="9" id="KW-0807">Transducer</keyword>
<dbReference type="EMBL" id="MH196273">
    <property type="protein sequence ID" value="QAB43880.1"/>
    <property type="molecule type" value="mRNA"/>
</dbReference>
<comment type="subcellular location">
    <subcellularLocation>
        <location evidence="1">Cell membrane</location>
        <topology evidence="1">Multi-pass membrane protein</topology>
    </subcellularLocation>
</comment>
<protein>
    <submittedName>
        <fullName evidence="10">Olfactory receptor OR1</fullName>
    </submittedName>
</protein>
<evidence type="ECO:0000256" key="4">
    <source>
        <dbReference type="ARBA" id="ARBA00022692"/>
    </source>
</evidence>
<dbReference type="GO" id="GO:0004984">
    <property type="term" value="F:olfactory receptor activity"/>
    <property type="evidence" value="ECO:0007669"/>
    <property type="project" value="InterPro"/>
</dbReference>
<dbReference type="GO" id="GO:0007165">
    <property type="term" value="P:signal transduction"/>
    <property type="evidence" value="ECO:0007669"/>
    <property type="project" value="UniProtKB-KW"/>
</dbReference>
<dbReference type="AlphaFoldDB" id="A0A410HWN8"/>
<evidence type="ECO:0000256" key="8">
    <source>
        <dbReference type="ARBA" id="ARBA00023170"/>
    </source>
</evidence>
<evidence type="ECO:0000256" key="3">
    <source>
        <dbReference type="ARBA" id="ARBA00022606"/>
    </source>
</evidence>
<dbReference type="Pfam" id="PF02949">
    <property type="entry name" value="7tm_6"/>
    <property type="match status" value="1"/>
</dbReference>
<dbReference type="GO" id="GO:0005886">
    <property type="term" value="C:plasma membrane"/>
    <property type="evidence" value="ECO:0007669"/>
    <property type="project" value="UniProtKB-SubCell"/>
</dbReference>
<accession>A0A410HWN8</accession>
<evidence type="ECO:0000256" key="6">
    <source>
        <dbReference type="ARBA" id="ARBA00022989"/>
    </source>
</evidence>
<evidence type="ECO:0000256" key="9">
    <source>
        <dbReference type="ARBA" id="ARBA00023224"/>
    </source>
</evidence>
<organism evidence="10">
    <name type="scientific">Oedaleus asiaticus</name>
    <dbReference type="NCBI Taxonomy" id="244712"/>
    <lineage>
        <taxon>Eukaryota</taxon>
        <taxon>Metazoa</taxon>
        <taxon>Ecdysozoa</taxon>
        <taxon>Arthropoda</taxon>
        <taxon>Hexapoda</taxon>
        <taxon>Insecta</taxon>
        <taxon>Pterygota</taxon>
        <taxon>Neoptera</taxon>
        <taxon>Polyneoptera</taxon>
        <taxon>Orthoptera</taxon>
        <taxon>Caelifera</taxon>
        <taxon>Acrididea</taxon>
        <taxon>Acridomorpha</taxon>
        <taxon>Acridoidea</taxon>
        <taxon>Acrididae</taxon>
        <taxon>Oedipodinae</taxon>
        <taxon>Oedaleus</taxon>
    </lineage>
</organism>
<evidence type="ECO:0000256" key="2">
    <source>
        <dbReference type="ARBA" id="ARBA00022475"/>
    </source>
</evidence>
<keyword evidence="5" id="KW-0552">Olfaction</keyword>
<keyword evidence="7" id="KW-0472">Membrane</keyword>
<keyword evidence="4" id="KW-0812">Transmembrane</keyword>
<proteinExistence type="evidence at transcript level"/>
<keyword evidence="8 10" id="KW-0675">Receptor</keyword>
<keyword evidence="3" id="KW-0716">Sensory transduction</keyword>
<evidence type="ECO:0000256" key="7">
    <source>
        <dbReference type="ARBA" id="ARBA00023136"/>
    </source>
</evidence>
<dbReference type="PANTHER" id="PTHR21137:SF35">
    <property type="entry name" value="ODORANT RECEPTOR 19A-RELATED"/>
    <property type="match status" value="1"/>
</dbReference>
<dbReference type="InterPro" id="IPR004117">
    <property type="entry name" value="7tm6_olfct_rcpt"/>
</dbReference>
<evidence type="ECO:0000256" key="1">
    <source>
        <dbReference type="ARBA" id="ARBA00004651"/>
    </source>
</evidence>
<sequence length="104" mass="11599">MDPASALKSIVASLFFISETAIYCGFGHVIVQQSERLANSAFSCNWPDGNARFKRSVLIFMLRASQPLEITVGKTYSLSRQTLLQVLNGAYALFNMLYRLNSTK</sequence>
<keyword evidence="2" id="KW-1003">Cell membrane</keyword>
<name>A0A410HWN8_9ORTH</name>